<dbReference type="HOGENOM" id="CLU_603820_0_0_0"/>
<dbReference type="PANTHER" id="PTHR37422">
    <property type="entry name" value="TEICHURONIC ACID BIOSYNTHESIS PROTEIN TUAE"/>
    <property type="match status" value="1"/>
</dbReference>
<reference evidence="8 9" key="2">
    <citation type="journal article" date="2015" name="Biomed. Res. Int.">
        <title>Effects of Arsenite Resistance on the Growth and Functional Gene Expression of Leptospirillum ferriphilum and Acidithiobacillus thiooxidans in Pure Culture and Coculture.</title>
        <authorList>
            <person name="Jiang H."/>
            <person name="Liang Y."/>
            <person name="Yin H."/>
            <person name="Xiao Y."/>
            <person name="Guo X."/>
            <person name="Xu Y."/>
            <person name="Hu Q."/>
            <person name="Liu H."/>
            <person name="Liu X."/>
        </authorList>
    </citation>
    <scope>NUCLEOTIDE SEQUENCE [LARGE SCALE GENOMIC DNA]</scope>
    <source>
        <strain evidence="8 9">YSK</strain>
    </source>
</reference>
<evidence type="ECO:0000256" key="5">
    <source>
        <dbReference type="SAM" id="MobiDB-lite"/>
    </source>
</evidence>
<gene>
    <name evidence="8" type="ORF">Y981_06065</name>
</gene>
<dbReference type="InterPro" id="IPR051533">
    <property type="entry name" value="WaaL-like"/>
</dbReference>
<name>A0A059Y2C2_9BACT</name>
<proteinExistence type="predicted"/>
<dbReference type="PANTHER" id="PTHR37422:SF13">
    <property type="entry name" value="LIPOPOLYSACCHARIDE BIOSYNTHESIS PROTEIN PA4999-RELATED"/>
    <property type="match status" value="1"/>
</dbReference>
<feature type="domain" description="O-antigen ligase-related" evidence="7">
    <location>
        <begin position="246"/>
        <end position="380"/>
    </location>
</feature>
<keyword evidence="9" id="KW-1185">Reference proteome</keyword>
<dbReference type="EMBL" id="CP007243">
    <property type="protein sequence ID" value="AIA31706.1"/>
    <property type="molecule type" value="Genomic_DNA"/>
</dbReference>
<evidence type="ECO:0000259" key="7">
    <source>
        <dbReference type="Pfam" id="PF04932"/>
    </source>
</evidence>
<feature type="transmembrane region" description="Helical" evidence="6">
    <location>
        <begin position="172"/>
        <end position="192"/>
    </location>
</feature>
<keyword evidence="3 6" id="KW-1133">Transmembrane helix</keyword>
<feature type="region of interest" description="Disordered" evidence="5">
    <location>
        <begin position="449"/>
        <end position="477"/>
    </location>
</feature>
<feature type="transmembrane region" description="Helical" evidence="6">
    <location>
        <begin position="236"/>
        <end position="253"/>
    </location>
</feature>
<protein>
    <recommendedName>
        <fullName evidence="7">O-antigen ligase-related domain-containing protein</fullName>
    </recommendedName>
</protein>
<evidence type="ECO:0000256" key="4">
    <source>
        <dbReference type="ARBA" id="ARBA00023136"/>
    </source>
</evidence>
<organism evidence="8 9">
    <name type="scientific">Leptospirillum ferriphilum YSK</name>
    <dbReference type="NCBI Taxonomy" id="1441628"/>
    <lineage>
        <taxon>Bacteria</taxon>
        <taxon>Pseudomonadati</taxon>
        <taxon>Nitrospirota</taxon>
        <taxon>Nitrospiria</taxon>
        <taxon>Nitrospirales</taxon>
        <taxon>Nitrospiraceae</taxon>
        <taxon>Leptospirillum</taxon>
    </lineage>
</organism>
<keyword evidence="2 6" id="KW-0812">Transmembrane</keyword>
<evidence type="ECO:0000256" key="2">
    <source>
        <dbReference type="ARBA" id="ARBA00022692"/>
    </source>
</evidence>
<dbReference type="InterPro" id="IPR007016">
    <property type="entry name" value="O-antigen_ligase-rel_domated"/>
</dbReference>
<comment type="subcellular location">
    <subcellularLocation>
        <location evidence="1">Membrane</location>
        <topology evidence="1">Multi-pass membrane protein</topology>
    </subcellularLocation>
</comment>
<reference evidence="9" key="1">
    <citation type="submission" date="2014-02" db="EMBL/GenBank/DDBJ databases">
        <title>Complete genome sequence and comparative genomic analysis of the nitrogen-fixing bacterium Leptospirillum ferriphilum YSK.</title>
        <authorList>
            <person name="Guo X."/>
            <person name="Yin H."/>
            <person name="Liang Y."/>
            <person name="Hu Q."/>
            <person name="Ma L."/>
            <person name="Xiao Y."/>
            <person name="Zhang X."/>
            <person name="Qiu G."/>
            <person name="Liu X."/>
        </authorList>
    </citation>
    <scope>NUCLEOTIDE SEQUENCE [LARGE SCALE GENOMIC DNA]</scope>
    <source>
        <strain evidence="9">YSK</strain>
    </source>
</reference>
<feature type="compositionally biased region" description="Basic and acidic residues" evidence="5">
    <location>
        <begin position="457"/>
        <end position="468"/>
    </location>
</feature>
<feature type="transmembrane region" description="Helical" evidence="6">
    <location>
        <begin position="212"/>
        <end position="229"/>
    </location>
</feature>
<feature type="transmembrane region" description="Helical" evidence="6">
    <location>
        <begin position="281"/>
        <end position="300"/>
    </location>
</feature>
<feature type="transmembrane region" description="Helical" evidence="6">
    <location>
        <begin position="404"/>
        <end position="425"/>
    </location>
</feature>
<dbReference type="GO" id="GO:0016020">
    <property type="term" value="C:membrane"/>
    <property type="evidence" value="ECO:0007669"/>
    <property type="project" value="UniProtKB-SubCell"/>
</dbReference>
<evidence type="ECO:0000313" key="9">
    <source>
        <dbReference type="Proteomes" id="UP000027059"/>
    </source>
</evidence>
<evidence type="ECO:0000256" key="1">
    <source>
        <dbReference type="ARBA" id="ARBA00004141"/>
    </source>
</evidence>
<keyword evidence="4 6" id="KW-0472">Membrane</keyword>
<evidence type="ECO:0000313" key="8">
    <source>
        <dbReference type="EMBL" id="AIA31706.1"/>
    </source>
</evidence>
<dbReference type="AlphaFoldDB" id="A0A059Y2C2"/>
<feature type="transmembrane region" description="Helical" evidence="6">
    <location>
        <begin position="115"/>
        <end position="135"/>
    </location>
</feature>
<dbReference type="KEGG" id="lfp:Y981_06065"/>
<accession>A0A059Y2C2</accession>
<feature type="transmembrane region" description="Helical" evidence="6">
    <location>
        <begin position="84"/>
        <end position="103"/>
    </location>
</feature>
<dbReference type="Proteomes" id="UP000027059">
    <property type="component" value="Chromosome"/>
</dbReference>
<evidence type="ECO:0000256" key="6">
    <source>
        <dbReference type="SAM" id="Phobius"/>
    </source>
</evidence>
<evidence type="ECO:0000256" key="3">
    <source>
        <dbReference type="ARBA" id="ARBA00022989"/>
    </source>
</evidence>
<feature type="transmembrane region" description="Helical" evidence="6">
    <location>
        <begin position="62"/>
        <end position="78"/>
    </location>
</feature>
<sequence length="477" mass="52664">MEGFIKGETDLPLLFPTYLIPWSKMSSLSQVHLKKTGVGGPSVPPSKLFGSFSSSFLQKMRVLFSSLLFLCLFNLPFSEALKEISLTAGFSLSIVYFFGTGNLGSFWRFSLRTGWPLYLFTGVSFLSGLHSINRMEGLRGFWGDFEALMGFLFFGASVALRKWCGIPRIWMTGALLLGTLAGAGVGIARIVIEHRSFLGMMNLGDKNSTAQFLAILMVIIFFLGIDGLQREKKNRFSLFLLSVLPVLAIFLFLTRSRTFLVAVPLAFLLMIIIAKAWRALIVLGGILGIGALAAYFVPIIRWEVQTLPRPTSDGSFVSRYPTWEGAIRMWKSHPFLGVGPDNFHMANIHALYHLPEYASHGHNLFFNLLGEYGSLGVAAFALWLAVWCRDVFAGLRTKRLGNSHVALCAGILVLLFVGGIAHPMWGGSTSLMLMLSMVLSLGPLYEDAVGSSRSSRKRDSGFTRKNDDFPAQPEGVR</sequence>
<dbReference type="Pfam" id="PF04932">
    <property type="entry name" value="Wzy_C"/>
    <property type="match status" value="1"/>
</dbReference>
<feature type="transmembrane region" description="Helical" evidence="6">
    <location>
        <begin position="259"/>
        <end position="274"/>
    </location>
</feature>
<feature type="transmembrane region" description="Helical" evidence="6">
    <location>
        <begin position="372"/>
        <end position="392"/>
    </location>
</feature>
<feature type="transmembrane region" description="Helical" evidence="6">
    <location>
        <begin position="141"/>
        <end position="160"/>
    </location>
</feature>